<dbReference type="EMBL" id="BLXT01006392">
    <property type="protein sequence ID" value="GFO31307.1"/>
    <property type="molecule type" value="Genomic_DNA"/>
</dbReference>
<evidence type="ECO:0000313" key="1">
    <source>
        <dbReference type="EMBL" id="GFO31307.1"/>
    </source>
</evidence>
<proteinExistence type="predicted"/>
<dbReference type="Proteomes" id="UP000735302">
    <property type="component" value="Unassembled WGS sequence"/>
</dbReference>
<organism evidence="1 2">
    <name type="scientific">Plakobranchus ocellatus</name>
    <dbReference type="NCBI Taxonomy" id="259542"/>
    <lineage>
        <taxon>Eukaryota</taxon>
        <taxon>Metazoa</taxon>
        <taxon>Spiralia</taxon>
        <taxon>Lophotrochozoa</taxon>
        <taxon>Mollusca</taxon>
        <taxon>Gastropoda</taxon>
        <taxon>Heterobranchia</taxon>
        <taxon>Euthyneura</taxon>
        <taxon>Panpulmonata</taxon>
        <taxon>Sacoglossa</taxon>
        <taxon>Placobranchoidea</taxon>
        <taxon>Plakobranchidae</taxon>
        <taxon>Plakobranchus</taxon>
    </lineage>
</organism>
<reference evidence="1 2" key="1">
    <citation type="journal article" date="2021" name="Elife">
        <title>Chloroplast acquisition without the gene transfer in kleptoplastic sea slugs, Plakobranchus ocellatus.</title>
        <authorList>
            <person name="Maeda T."/>
            <person name="Takahashi S."/>
            <person name="Yoshida T."/>
            <person name="Shimamura S."/>
            <person name="Takaki Y."/>
            <person name="Nagai Y."/>
            <person name="Toyoda A."/>
            <person name="Suzuki Y."/>
            <person name="Arimoto A."/>
            <person name="Ishii H."/>
            <person name="Satoh N."/>
            <person name="Nishiyama T."/>
            <person name="Hasebe M."/>
            <person name="Maruyama T."/>
            <person name="Minagawa J."/>
            <person name="Obokata J."/>
            <person name="Shigenobu S."/>
        </authorList>
    </citation>
    <scope>NUCLEOTIDE SEQUENCE [LARGE SCALE GENOMIC DNA]</scope>
</reference>
<evidence type="ECO:0000313" key="2">
    <source>
        <dbReference type="Proteomes" id="UP000735302"/>
    </source>
</evidence>
<gene>
    <name evidence="1" type="ORF">PoB_005781200</name>
</gene>
<comment type="caution">
    <text evidence="1">The sequence shown here is derived from an EMBL/GenBank/DDBJ whole genome shotgun (WGS) entry which is preliminary data.</text>
</comment>
<accession>A0AAV4CIW7</accession>
<keyword evidence="2" id="KW-1185">Reference proteome</keyword>
<name>A0AAV4CIW7_9GAST</name>
<sequence>MPGIYRTEAFQEYSYLIFPLPLQNVSNVVLYFVKLDIILLAFPMRIKHGRILPHKIDWLINIIIWDELPWHFVINILKTKLQKEAVLDDPSGNSNSLRDAYSNDSSIVRIRTTHRASRITDTWIHFS</sequence>
<protein>
    <submittedName>
        <fullName evidence="1">Uncharacterized protein</fullName>
    </submittedName>
</protein>
<dbReference type="AlphaFoldDB" id="A0AAV4CIW7"/>